<feature type="region of interest" description="Disordered" evidence="1">
    <location>
        <begin position="70"/>
        <end position="95"/>
    </location>
</feature>
<reference evidence="3 4" key="1">
    <citation type="submission" date="2017-04" db="EMBL/GenBank/DDBJ databases">
        <authorList>
            <person name="Afonso C.L."/>
            <person name="Miller P.J."/>
            <person name="Scott M.A."/>
            <person name="Spackman E."/>
            <person name="Goraichik I."/>
            <person name="Dimitrov K.M."/>
            <person name="Suarez D.L."/>
            <person name="Swayne D.E."/>
        </authorList>
    </citation>
    <scope>NUCLEOTIDE SEQUENCE [LARGE SCALE GENOMIC DNA]</scope>
    <source>
        <strain evidence="3 4">KR-140</strain>
    </source>
</reference>
<evidence type="ECO:0000256" key="2">
    <source>
        <dbReference type="SAM" id="SignalP"/>
    </source>
</evidence>
<evidence type="ECO:0000313" key="3">
    <source>
        <dbReference type="EMBL" id="SMB81464.1"/>
    </source>
</evidence>
<dbReference type="AlphaFoldDB" id="A0A1W1UL46"/>
<keyword evidence="4" id="KW-1185">Reference proteome</keyword>
<accession>A0A1W1UL46</accession>
<feature type="chain" id="PRO_5013003687" description="DUF2946 domain-containing protein" evidence="2">
    <location>
        <begin position="25"/>
        <end position="153"/>
    </location>
</feature>
<sequence length="153" mass="15816">MGAGQRWLLAFLCLLASLAYLTRAPEAPGLFPPSAFLGASLKSVTAKTQQVRAELPASTLPAVAGMDMSGRVHHPAPAAPELTNAAPNAPPAGHDQQHAAHCPFCFTSAFALEAAGVSLALPGSLRSPWLALKLAPLHLAQVRHADPRAPPQG</sequence>
<organism evidence="3 4">
    <name type="scientific">Deinococcus hopiensis KR-140</name>
    <dbReference type="NCBI Taxonomy" id="695939"/>
    <lineage>
        <taxon>Bacteria</taxon>
        <taxon>Thermotogati</taxon>
        <taxon>Deinococcota</taxon>
        <taxon>Deinococci</taxon>
        <taxon>Deinococcales</taxon>
        <taxon>Deinococcaceae</taxon>
        <taxon>Deinococcus</taxon>
    </lineage>
</organism>
<keyword evidence="2" id="KW-0732">Signal</keyword>
<proteinExistence type="predicted"/>
<evidence type="ECO:0000256" key="1">
    <source>
        <dbReference type="SAM" id="MobiDB-lite"/>
    </source>
</evidence>
<evidence type="ECO:0008006" key="5">
    <source>
        <dbReference type="Google" id="ProtNLM"/>
    </source>
</evidence>
<evidence type="ECO:0000313" key="4">
    <source>
        <dbReference type="Proteomes" id="UP000192582"/>
    </source>
</evidence>
<dbReference type="STRING" id="695939.SAMN00790413_04590"/>
<protein>
    <recommendedName>
        <fullName evidence="5">DUF2946 domain-containing protein</fullName>
    </recommendedName>
</protein>
<feature type="signal peptide" evidence="2">
    <location>
        <begin position="1"/>
        <end position="24"/>
    </location>
</feature>
<dbReference type="EMBL" id="FWWU01000005">
    <property type="protein sequence ID" value="SMB81464.1"/>
    <property type="molecule type" value="Genomic_DNA"/>
</dbReference>
<gene>
    <name evidence="3" type="ORF">SAMN00790413_04590</name>
</gene>
<name>A0A1W1UL46_9DEIO</name>
<dbReference type="Proteomes" id="UP000192582">
    <property type="component" value="Unassembled WGS sequence"/>
</dbReference>